<evidence type="ECO:0000256" key="1">
    <source>
        <dbReference type="SAM" id="MobiDB-lite"/>
    </source>
</evidence>
<sequence>MARGPQPRRKNLRRHHQSGAVGPKIREEEGDSEGEHEDHHEEEAEELDGEVVEGVDEGDDELVSGDGAAEGDKELGLGDGEELVEGSHDLGWRQPPHGVEDILLGEVLAVVCDVDEEPSGGGAQQVEAVAVEELLREEAEGVAVAVSVFHGDDLARFHGLVLPRSRGFGDEQPLERSRGDQFCDGARATYLPWLMENLPHISSPPTRSDEMEQQELRVTWFLLLTCLNDGGNHSMENTWQGGLKCGTLFEASHISTVSLGRLVNQLSAMSKRLKLSDLAKVVAKKAATSASKGVVISEGSETTSGKRALDDGSKGKQVAQSPEPKKARIDAGASGASARPPVISGAVRRPSAVTELVALDLSRGCSSPNPLDRGKTSPWNLAKSSPLSSPEPPSEYSYELAQSQSAVSSSPLAR</sequence>
<gene>
    <name evidence="2" type="ORF">Acr_21g0002690</name>
</gene>
<accession>A0A7J0GFS5</accession>
<feature type="region of interest" description="Disordered" evidence="1">
    <location>
        <begin position="292"/>
        <end position="346"/>
    </location>
</feature>
<organism evidence="2 3">
    <name type="scientific">Actinidia rufa</name>
    <dbReference type="NCBI Taxonomy" id="165716"/>
    <lineage>
        <taxon>Eukaryota</taxon>
        <taxon>Viridiplantae</taxon>
        <taxon>Streptophyta</taxon>
        <taxon>Embryophyta</taxon>
        <taxon>Tracheophyta</taxon>
        <taxon>Spermatophyta</taxon>
        <taxon>Magnoliopsida</taxon>
        <taxon>eudicotyledons</taxon>
        <taxon>Gunneridae</taxon>
        <taxon>Pentapetalae</taxon>
        <taxon>asterids</taxon>
        <taxon>Ericales</taxon>
        <taxon>Actinidiaceae</taxon>
        <taxon>Actinidia</taxon>
    </lineage>
</organism>
<proteinExistence type="predicted"/>
<dbReference type="AlphaFoldDB" id="A0A7J0GFS5"/>
<dbReference type="Proteomes" id="UP000585474">
    <property type="component" value="Unassembled WGS sequence"/>
</dbReference>
<name>A0A7J0GFS5_9ERIC</name>
<evidence type="ECO:0000313" key="3">
    <source>
        <dbReference type="Proteomes" id="UP000585474"/>
    </source>
</evidence>
<feature type="compositionally biased region" description="Acidic residues" evidence="1">
    <location>
        <begin position="43"/>
        <end position="63"/>
    </location>
</feature>
<keyword evidence="3" id="KW-1185">Reference proteome</keyword>
<feature type="compositionally biased region" description="Basic residues" evidence="1">
    <location>
        <begin position="1"/>
        <end position="17"/>
    </location>
</feature>
<feature type="region of interest" description="Disordered" evidence="1">
    <location>
        <begin position="1"/>
        <end position="81"/>
    </location>
</feature>
<reference evidence="2 3" key="1">
    <citation type="submission" date="2019-07" db="EMBL/GenBank/DDBJ databases">
        <title>De Novo Assembly of kiwifruit Actinidia rufa.</title>
        <authorList>
            <person name="Sugita-Konishi S."/>
            <person name="Sato K."/>
            <person name="Mori E."/>
            <person name="Abe Y."/>
            <person name="Kisaki G."/>
            <person name="Hamano K."/>
            <person name="Suezawa K."/>
            <person name="Otani M."/>
            <person name="Fukuda T."/>
            <person name="Manabe T."/>
            <person name="Gomi K."/>
            <person name="Tabuchi M."/>
            <person name="Akimitsu K."/>
            <person name="Kataoka I."/>
        </authorList>
    </citation>
    <scope>NUCLEOTIDE SEQUENCE [LARGE SCALE GENOMIC DNA]</scope>
    <source>
        <strain evidence="3">cv. Fuchu</strain>
    </source>
</reference>
<protein>
    <submittedName>
        <fullName evidence="2">Phosphate transporter 16</fullName>
    </submittedName>
</protein>
<feature type="region of interest" description="Disordered" evidence="1">
    <location>
        <begin position="362"/>
        <end position="414"/>
    </location>
</feature>
<feature type="compositionally biased region" description="Polar residues" evidence="1">
    <location>
        <begin position="401"/>
        <end position="414"/>
    </location>
</feature>
<feature type="compositionally biased region" description="Low complexity" evidence="1">
    <location>
        <begin position="384"/>
        <end position="400"/>
    </location>
</feature>
<dbReference type="EMBL" id="BJWL01000021">
    <property type="protein sequence ID" value="GFZ09670.1"/>
    <property type="molecule type" value="Genomic_DNA"/>
</dbReference>
<evidence type="ECO:0000313" key="2">
    <source>
        <dbReference type="EMBL" id="GFZ09670.1"/>
    </source>
</evidence>
<comment type="caution">
    <text evidence="2">The sequence shown here is derived from an EMBL/GenBank/DDBJ whole genome shotgun (WGS) entry which is preliminary data.</text>
</comment>